<dbReference type="AlphaFoldDB" id="A0A1M4MXK9"/>
<feature type="transmembrane region" description="Helical" evidence="1">
    <location>
        <begin position="92"/>
        <end position="111"/>
    </location>
</feature>
<feature type="transmembrane region" description="Helical" evidence="1">
    <location>
        <begin position="63"/>
        <end position="85"/>
    </location>
</feature>
<organism evidence="3 4">
    <name type="scientific">Donghicola eburneus</name>
    <dbReference type="NCBI Taxonomy" id="393278"/>
    <lineage>
        <taxon>Bacteria</taxon>
        <taxon>Pseudomonadati</taxon>
        <taxon>Pseudomonadota</taxon>
        <taxon>Alphaproteobacteria</taxon>
        <taxon>Rhodobacterales</taxon>
        <taxon>Roseobacteraceae</taxon>
        <taxon>Donghicola</taxon>
    </lineage>
</organism>
<keyword evidence="1" id="KW-0812">Transmembrane</keyword>
<gene>
    <name evidence="3" type="ORF">KARMA_1509</name>
</gene>
<proteinExistence type="predicted"/>
<accession>A0A1M4MXK9</accession>
<keyword evidence="1" id="KW-1133">Transmembrane helix</keyword>
<feature type="chain" id="PRO_5012883429" evidence="2">
    <location>
        <begin position="40"/>
        <end position="123"/>
    </location>
</feature>
<protein>
    <submittedName>
        <fullName evidence="3">Putative hupE/UreJ family protein</fullName>
    </submittedName>
</protein>
<keyword evidence="4" id="KW-1185">Reference proteome</keyword>
<reference evidence="4" key="1">
    <citation type="submission" date="2016-09" db="EMBL/GenBank/DDBJ databases">
        <authorList>
            <person name="Wibberg D."/>
        </authorList>
    </citation>
    <scope>NUCLEOTIDE SEQUENCE [LARGE SCALE GENOMIC DNA]</scope>
</reference>
<dbReference type="Pfam" id="PF13795">
    <property type="entry name" value="HupE_UreJ_2"/>
    <property type="match status" value="1"/>
</dbReference>
<evidence type="ECO:0000256" key="1">
    <source>
        <dbReference type="SAM" id="Phobius"/>
    </source>
</evidence>
<sequence length="123" mass="13604">MPAKTHRPQIWPIMGGRVWALVSLALVFFLLAHPAFAHAVAQGDKGYIQEISGPHIVPFVYLGAKHMVTGYDHILFLLGVIFFLYGMKEIGLYVTLFAVGHSSTMLLGVWFDFGLTAISLTRS</sequence>
<evidence type="ECO:0000313" key="4">
    <source>
        <dbReference type="Proteomes" id="UP000184085"/>
    </source>
</evidence>
<evidence type="ECO:0000313" key="3">
    <source>
        <dbReference type="EMBL" id="SCM67311.1"/>
    </source>
</evidence>
<evidence type="ECO:0000256" key="2">
    <source>
        <dbReference type="SAM" id="SignalP"/>
    </source>
</evidence>
<name>A0A1M4MXK9_9RHOB</name>
<dbReference type="Proteomes" id="UP000184085">
    <property type="component" value="Unassembled WGS sequence"/>
</dbReference>
<keyword evidence="1" id="KW-0472">Membrane</keyword>
<dbReference type="InterPro" id="IPR032809">
    <property type="entry name" value="Put_HupE_UreJ"/>
</dbReference>
<dbReference type="EMBL" id="FMJB01000046">
    <property type="protein sequence ID" value="SCM67311.1"/>
    <property type="molecule type" value="Genomic_DNA"/>
</dbReference>
<feature type="signal peptide" evidence="2">
    <location>
        <begin position="1"/>
        <end position="39"/>
    </location>
</feature>
<keyword evidence="2" id="KW-0732">Signal</keyword>